<gene>
    <name evidence="3" type="ORF">PSON_ATCC_30995.1.T0480272</name>
</gene>
<dbReference type="GO" id="GO:0008832">
    <property type="term" value="F:dGTPase activity"/>
    <property type="evidence" value="ECO:0007669"/>
    <property type="project" value="TreeGrafter"/>
</dbReference>
<dbReference type="AlphaFoldDB" id="A0A8S1MXS9"/>
<keyword evidence="4" id="KW-1185">Reference proteome</keyword>
<dbReference type="CDD" id="cd00077">
    <property type="entry name" value="HDc"/>
    <property type="match status" value="1"/>
</dbReference>
<reference evidence="3" key="1">
    <citation type="submission" date="2021-01" db="EMBL/GenBank/DDBJ databases">
        <authorList>
            <consortium name="Genoscope - CEA"/>
            <person name="William W."/>
        </authorList>
    </citation>
    <scope>NUCLEOTIDE SEQUENCE</scope>
</reference>
<feature type="region of interest" description="Disordered" evidence="1">
    <location>
        <begin position="460"/>
        <end position="492"/>
    </location>
</feature>
<dbReference type="OrthoDB" id="9991235at2759"/>
<evidence type="ECO:0000313" key="3">
    <source>
        <dbReference type="EMBL" id="CAD8085667.1"/>
    </source>
</evidence>
<dbReference type="Proteomes" id="UP000692954">
    <property type="component" value="Unassembled WGS sequence"/>
</dbReference>
<sequence length="492" mass="57548">MAEQDEYSQSQRIGYTLIQHSKSEIRKISDPIYDFIYFDQAIWKVIDNPIYQRLRNIKQLGTTSWVFQGANHTRFEHCLGVGHLAQQFISSIYNNQPYLDSEEDKKRNIKLITIAGIVHDLGHGPFSHMFDNLLIPKITNTSDLWCHEQASEMLFDYMYENYNLGLEKDEVNFINALVHGDSNKVSNGKKQWFYDIVSNKRNGIDVDRIDYIRRDCHHLGFPPSIKDFKYLMQESRVIDDEICYPQRYAFNIFDLFNTRYKLFKIVYLNRISQCIEQMMCDILLSVNHIYKFNEIILEPEKYYKLNDSIIEQIESAEGPEYAHAQSIIKRLKTRELYKFVSEALIKSSTSLESNDKIRDELITYISANVQVKKEEIYVSQGKVGFGSNGGNPLNLINFYKASDLNIKIPGNDKNTSFCLPIEFSENFISIFVSNIQIIQPVEEAFEKYCQIKFGFKPPKQERYQTTPQKTPQNSITDFSSVKSTLNRNDRFE</sequence>
<dbReference type="PANTHER" id="PTHR11373:SF4">
    <property type="entry name" value="DEOXYNUCLEOSIDE TRIPHOSPHATE TRIPHOSPHOHYDROLASE SAMHD1"/>
    <property type="match status" value="1"/>
</dbReference>
<comment type="caution">
    <text evidence="3">The sequence shown here is derived from an EMBL/GenBank/DDBJ whole genome shotgun (WGS) entry which is preliminary data.</text>
</comment>
<evidence type="ECO:0000313" key="4">
    <source>
        <dbReference type="Proteomes" id="UP000692954"/>
    </source>
</evidence>
<dbReference type="InterPro" id="IPR003607">
    <property type="entry name" value="HD/PDEase_dom"/>
</dbReference>
<accession>A0A8S1MXS9</accession>
<protein>
    <recommendedName>
        <fullName evidence="2">HD/PDEase domain-containing protein</fullName>
    </recommendedName>
</protein>
<feature type="domain" description="HD/PDEase" evidence="2">
    <location>
        <begin position="70"/>
        <end position="221"/>
    </location>
</feature>
<dbReference type="PANTHER" id="PTHR11373">
    <property type="entry name" value="DEOXYNUCLEOSIDE TRIPHOSPHATE TRIPHOSPHOHYDROLASE"/>
    <property type="match status" value="1"/>
</dbReference>
<dbReference type="GO" id="GO:0005634">
    <property type="term" value="C:nucleus"/>
    <property type="evidence" value="ECO:0007669"/>
    <property type="project" value="TreeGrafter"/>
</dbReference>
<dbReference type="Pfam" id="PF01966">
    <property type="entry name" value="HD"/>
    <property type="match status" value="1"/>
</dbReference>
<evidence type="ECO:0000259" key="2">
    <source>
        <dbReference type="SMART" id="SM00471"/>
    </source>
</evidence>
<dbReference type="SMART" id="SM00471">
    <property type="entry name" value="HDc"/>
    <property type="match status" value="1"/>
</dbReference>
<dbReference type="FunFam" id="1.10.3210.10:FF:000047">
    <property type="entry name" value="HD domain containing protein"/>
    <property type="match status" value="1"/>
</dbReference>
<organism evidence="3 4">
    <name type="scientific">Paramecium sonneborni</name>
    <dbReference type="NCBI Taxonomy" id="65129"/>
    <lineage>
        <taxon>Eukaryota</taxon>
        <taxon>Sar</taxon>
        <taxon>Alveolata</taxon>
        <taxon>Ciliophora</taxon>
        <taxon>Intramacronucleata</taxon>
        <taxon>Oligohymenophorea</taxon>
        <taxon>Peniculida</taxon>
        <taxon>Parameciidae</taxon>
        <taxon>Paramecium</taxon>
    </lineage>
</organism>
<dbReference type="EMBL" id="CAJJDN010000048">
    <property type="protein sequence ID" value="CAD8085667.1"/>
    <property type="molecule type" value="Genomic_DNA"/>
</dbReference>
<name>A0A8S1MXS9_9CILI</name>
<feature type="compositionally biased region" description="Polar residues" evidence="1">
    <location>
        <begin position="463"/>
        <end position="486"/>
    </location>
</feature>
<dbReference type="GO" id="GO:0006203">
    <property type="term" value="P:dGTP catabolic process"/>
    <property type="evidence" value="ECO:0007669"/>
    <property type="project" value="TreeGrafter"/>
</dbReference>
<dbReference type="InterPro" id="IPR050135">
    <property type="entry name" value="dGTPase-like"/>
</dbReference>
<dbReference type="InterPro" id="IPR006674">
    <property type="entry name" value="HD_domain"/>
</dbReference>
<evidence type="ECO:0000256" key="1">
    <source>
        <dbReference type="SAM" id="MobiDB-lite"/>
    </source>
</evidence>
<proteinExistence type="predicted"/>